<evidence type="ECO:0000313" key="3">
    <source>
        <dbReference type="Proteomes" id="UP001497516"/>
    </source>
</evidence>
<evidence type="ECO:0000259" key="1">
    <source>
        <dbReference type="Pfam" id="PF07727"/>
    </source>
</evidence>
<reference evidence="2 3" key="1">
    <citation type="submission" date="2024-04" db="EMBL/GenBank/DDBJ databases">
        <authorList>
            <person name="Fracassetti M."/>
        </authorList>
    </citation>
    <scope>NUCLEOTIDE SEQUENCE [LARGE SCALE GENOMIC DNA]</scope>
</reference>
<organism evidence="2 3">
    <name type="scientific">Linum trigynum</name>
    <dbReference type="NCBI Taxonomy" id="586398"/>
    <lineage>
        <taxon>Eukaryota</taxon>
        <taxon>Viridiplantae</taxon>
        <taxon>Streptophyta</taxon>
        <taxon>Embryophyta</taxon>
        <taxon>Tracheophyta</taxon>
        <taxon>Spermatophyta</taxon>
        <taxon>Magnoliopsida</taxon>
        <taxon>eudicotyledons</taxon>
        <taxon>Gunneridae</taxon>
        <taxon>Pentapetalae</taxon>
        <taxon>rosids</taxon>
        <taxon>fabids</taxon>
        <taxon>Malpighiales</taxon>
        <taxon>Linaceae</taxon>
        <taxon>Linum</taxon>
    </lineage>
</organism>
<evidence type="ECO:0000313" key="2">
    <source>
        <dbReference type="EMBL" id="CAL1413838.1"/>
    </source>
</evidence>
<dbReference type="AlphaFoldDB" id="A0AAV2GST1"/>
<sequence length="92" mass="10352">MYHCNGVFTFALIYVDDIILGGDNLPTIQRVKDFLQNQSIIKDLGTLKYFLNIEVARSRSGLVLSQQKYMLDILKDAGALAVKPCAFLIEQN</sequence>
<protein>
    <recommendedName>
        <fullName evidence="1">Reverse transcriptase Ty1/copia-type domain-containing protein</fullName>
    </recommendedName>
</protein>
<feature type="domain" description="Reverse transcriptase Ty1/copia-type" evidence="1">
    <location>
        <begin position="13"/>
        <end position="86"/>
    </location>
</feature>
<dbReference type="EMBL" id="OZ034822">
    <property type="protein sequence ID" value="CAL1413838.1"/>
    <property type="molecule type" value="Genomic_DNA"/>
</dbReference>
<gene>
    <name evidence="2" type="ORF">LTRI10_LOCUS53038</name>
</gene>
<dbReference type="Proteomes" id="UP001497516">
    <property type="component" value="Chromosome 9"/>
</dbReference>
<name>A0AAV2GST1_9ROSI</name>
<dbReference type="InterPro" id="IPR013103">
    <property type="entry name" value="RVT_2"/>
</dbReference>
<accession>A0AAV2GST1</accession>
<keyword evidence="3" id="KW-1185">Reference proteome</keyword>
<dbReference type="Pfam" id="PF07727">
    <property type="entry name" value="RVT_2"/>
    <property type="match status" value="1"/>
</dbReference>
<proteinExistence type="predicted"/>